<dbReference type="InterPro" id="IPR055344">
    <property type="entry name" value="SecD_SecF_C_bact"/>
</dbReference>
<evidence type="ECO:0000256" key="9">
    <source>
        <dbReference type="HAMAP-Rule" id="MF_01463"/>
    </source>
</evidence>
<feature type="transmembrane region" description="Helical" evidence="9">
    <location>
        <begin position="278"/>
        <end position="296"/>
    </location>
</feature>
<comment type="function">
    <text evidence="9">Part of the Sec protein translocase complex. Interacts with the SecYEG preprotein conducting channel. SecDF uses the proton motive force (PMF) to complete protein translocation after the ATP-dependent function of SecA.</text>
</comment>
<feature type="transmembrane region" description="Helical" evidence="9">
    <location>
        <begin position="301"/>
        <end position="321"/>
    </location>
</feature>
<keyword evidence="8 9" id="KW-0472">Membrane</keyword>
<evidence type="ECO:0000259" key="10">
    <source>
        <dbReference type="Pfam" id="PF02355"/>
    </source>
</evidence>
<comment type="similarity">
    <text evidence="9">Belongs to the SecD/SecF family. SecD subfamily.</text>
</comment>
<dbReference type="HAMAP" id="MF_01463_B">
    <property type="entry name" value="SecD_B"/>
    <property type="match status" value="1"/>
</dbReference>
<dbReference type="InterPro" id="IPR005791">
    <property type="entry name" value="SecD"/>
</dbReference>
<evidence type="ECO:0000313" key="14">
    <source>
        <dbReference type="Proteomes" id="UP000230885"/>
    </source>
</evidence>
<dbReference type="NCBIfam" id="TIGR01129">
    <property type="entry name" value="secD"/>
    <property type="match status" value="1"/>
</dbReference>
<dbReference type="Proteomes" id="UP000230885">
    <property type="component" value="Unassembled WGS sequence"/>
</dbReference>
<dbReference type="Pfam" id="PF02355">
    <property type="entry name" value="SecD_SecF_C"/>
    <property type="match status" value="1"/>
</dbReference>
<proteinExistence type="inferred from homology"/>
<dbReference type="GO" id="GO:0015450">
    <property type="term" value="F:protein-transporting ATPase activity"/>
    <property type="evidence" value="ECO:0007669"/>
    <property type="project" value="InterPro"/>
</dbReference>
<evidence type="ECO:0000256" key="4">
    <source>
        <dbReference type="ARBA" id="ARBA00022692"/>
    </source>
</evidence>
<dbReference type="InterPro" id="IPR054384">
    <property type="entry name" value="SecDF_P1_head"/>
</dbReference>
<dbReference type="InterPro" id="IPR022813">
    <property type="entry name" value="SecD/SecF_arch_bac"/>
</dbReference>
<comment type="caution">
    <text evidence="13">The sequence shown here is derived from an EMBL/GenBank/DDBJ whole genome shotgun (WGS) entry which is preliminary data.</text>
</comment>
<dbReference type="EMBL" id="PFSE01000023">
    <property type="protein sequence ID" value="PJC28986.1"/>
    <property type="molecule type" value="Genomic_DNA"/>
</dbReference>
<keyword evidence="2 9" id="KW-0813">Transport</keyword>
<dbReference type="Gene3D" id="3.30.70.3220">
    <property type="match status" value="1"/>
</dbReference>
<dbReference type="Gene3D" id="1.20.1640.10">
    <property type="entry name" value="Multidrug efflux transporter AcrB transmembrane domain"/>
    <property type="match status" value="1"/>
</dbReference>
<dbReference type="InterPro" id="IPR048631">
    <property type="entry name" value="SecD_1st"/>
</dbReference>
<dbReference type="PANTHER" id="PTHR30081:SF1">
    <property type="entry name" value="PROTEIN TRANSLOCASE SUBUNIT SECD"/>
    <property type="match status" value="1"/>
</dbReference>
<name>A0A2M8EV90_9BACT</name>
<gene>
    <name evidence="9 13" type="primary">secD</name>
    <name evidence="13" type="ORF">CO053_01660</name>
</gene>
<keyword evidence="3 9" id="KW-1003">Cell membrane</keyword>
<protein>
    <recommendedName>
        <fullName evidence="9">Protein translocase subunit SecD</fullName>
    </recommendedName>
</protein>
<dbReference type="GO" id="GO:0006605">
    <property type="term" value="P:protein targeting"/>
    <property type="evidence" value="ECO:0007669"/>
    <property type="project" value="UniProtKB-UniRule"/>
</dbReference>
<evidence type="ECO:0000256" key="2">
    <source>
        <dbReference type="ARBA" id="ARBA00022448"/>
    </source>
</evidence>
<dbReference type="Pfam" id="PF22599">
    <property type="entry name" value="SecDF_P1_head"/>
    <property type="match status" value="1"/>
</dbReference>
<evidence type="ECO:0000313" key="13">
    <source>
        <dbReference type="EMBL" id="PJC28986.1"/>
    </source>
</evidence>
<feature type="transmembrane region" description="Helical" evidence="9">
    <location>
        <begin position="408"/>
        <end position="431"/>
    </location>
</feature>
<dbReference type="Pfam" id="PF21760">
    <property type="entry name" value="SecD_1st"/>
    <property type="match status" value="1"/>
</dbReference>
<dbReference type="InterPro" id="IPR001036">
    <property type="entry name" value="Acrflvin-R"/>
</dbReference>
<feature type="transmembrane region" description="Helical" evidence="9">
    <location>
        <begin position="327"/>
        <end position="348"/>
    </location>
</feature>
<dbReference type="AlphaFoldDB" id="A0A2M8EV90"/>
<dbReference type="PANTHER" id="PTHR30081">
    <property type="entry name" value="PROTEIN-EXPORT MEMBRANE PROTEIN SEC"/>
    <property type="match status" value="1"/>
</dbReference>
<dbReference type="SUPFAM" id="SSF82866">
    <property type="entry name" value="Multidrug efflux transporter AcrB transmembrane domain"/>
    <property type="match status" value="1"/>
</dbReference>
<feature type="transmembrane region" description="Helical" evidence="9">
    <location>
        <begin position="379"/>
        <end position="396"/>
    </location>
</feature>
<feature type="domain" description="Protein export membrane protein SecD/SecF C-terminal" evidence="10">
    <location>
        <begin position="258"/>
        <end position="435"/>
    </location>
</feature>
<sequence>MKKRKNILWLIITLTLFSVYVDLPAKLNLRKEISFTGLDFKIGPIVFKRPTDVKKGLDLQGGTHLVFSADMNGVEEKNRDEALKASQTNIEKRVNYFGVSEAIVQTAKTENDFRLIVELPGVTDVNQAIDLIGKTAQLEFRTENPDQKTATESGEYFLKTDLTGKDLKRSFVDFDQNTSEPVVGLEFNSEGAKKFGEITAQNVGKMVAIYLDGLPVSIPKVEEAITGGNAVIRGSFDLKSAKQLSIQLNAGALPVPISLIEQRNIGASLGNESVQKSVRAGLIGLLMVIAFMWAYYGKLGLLADLALINYGLITLALYKLIPVTLTLPGIAGFLLSVGMAVDANILIFERMKEEKRMGKPLLVAMELGFGRAWDSIRDANVCTLITAFILFNPFNWTFLNVSGMVRGFALTLALGIAVSLFTGIVVTRTLIRVFYKR</sequence>
<evidence type="ECO:0000256" key="6">
    <source>
        <dbReference type="ARBA" id="ARBA00022989"/>
    </source>
</evidence>
<comment type="subcellular location">
    <subcellularLocation>
        <location evidence="1 9">Cell membrane</location>
        <topology evidence="1 9">Multi-pass membrane protein</topology>
    </subcellularLocation>
</comment>
<dbReference type="GO" id="GO:0065002">
    <property type="term" value="P:intracellular protein transmembrane transport"/>
    <property type="evidence" value="ECO:0007669"/>
    <property type="project" value="UniProtKB-UniRule"/>
</dbReference>
<dbReference type="GO" id="GO:0043952">
    <property type="term" value="P:protein transport by the Sec complex"/>
    <property type="evidence" value="ECO:0007669"/>
    <property type="project" value="UniProtKB-UniRule"/>
</dbReference>
<dbReference type="InterPro" id="IPR048634">
    <property type="entry name" value="SecD_SecF_C"/>
</dbReference>
<evidence type="ECO:0000256" key="3">
    <source>
        <dbReference type="ARBA" id="ARBA00022475"/>
    </source>
</evidence>
<comment type="caution">
    <text evidence="9">Lacks conserved residue(s) required for the propagation of feature annotation.</text>
</comment>
<keyword evidence="6 9" id="KW-1133">Transmembrane helix</keyword>
<keyword evidence="5 9" id="KW-0653">Protein transport</keyword>
<keyword evidence="4 9" id="KW-0812">Transmembrane</keyword>
<dbReference type="PRINTS" id="PR00702">
    <property type="entry name" value="ACRIFLAVINRP"/>
</dbReference>
<comment type="subunit">
    <text evidence="9">Forms a complex with SecF. Part of the essential Sec protein translocation apparatus which comprises SecA, SecYEG and auxiliary proteins SecDF. Other proteins may also be involved.</text>
</comment>
<evidence type="ECO:0000256" key="8">
    <source>
        <dbReference type="ARBA" id="ARBA00023136"/>
    </source>
</evidence>
<evidence type="ECO:0000259" key="11">
    <source>
        <dbReference type="Pfam" id="PF21760"/>
    </source>
</evidence>
<keyword evidence="7 9" id="KW-0811">Translocation</keyword>
<evidence type="ECO:0000256" key="1">
    <source>
        <dbReference type="ARBA" id="ARBA00004651"/>
    </source>
</evidence>
<reference evidence="14" key="1">
    <citation type="submission" date="2017-09" db="EMBL/GenBank/DDBJ databases">
        <title>Depth-based differentiation of microbial function through sediment-hosted aquifers and enrichment of novel symbionts in the deep terrestrial subsurface.</title>
        <authorList>
            <person name="Probst A.J."/>
            <person name="Ladd B."/>
            <person name="Jarett J.K."/>
            <person name="Geller-Mcgrath D.E."/>
            <person name="Sieber C.M.K."/>
            <person name="Emerson J.B."/>
            <person name="Anantharaman K."/>
            <person name="Thomas B.C."/>
            <person name="Malmstrom R."/>
            <person name="Stieglmeier M."/>
            <person name="Klingl A."/>
            <person name="Woyke T."/>
            <person name="Ryan C.M."/>
            <person name="Banfield J.F."/>
        </authorList>
    </citation>
    <scope>NUCLEOTIDE SEQUENCE [LARGE SCALE GENOMIC DNA]</scope>
</reference>
<dbReference type="GO" id="GO:0005886">
    <property type="term" value="C:plasma membrane"/>
    <property type="evidence" value="ECO:0007669"/>
    <property type="project" value="UniProtKB-SubCell"/>
</dbReference>
<evidence type="ECO:0000256" key="5">
    <source>
        <dbReference type="ARBA" id="ARBA00022927"/>
    </source>
</evidence>
<feature type="domain" description="Protein translocase subunit SecDF P1" evidence="11">
    <location>
        <begin position="85"/>
        <end position="143"/>
    </location>
</feature>
<organism evidence="13 14">
    <name type="scientific">Candidatus Shapirobacteria bacterium CG_4_9_14_0_2_um_filter_40_11</name>
    <dbReference type="NCBI Taxonomy" id="1974876"/>
    <lineage>
        <taxon>Bacteria</taxon>
        <taxon>Candidatus Shapironibacteriota</taxon>
    </lineage>
</organism>
<dbReference type="NCBIfam" id="TIGR00916">
    <property type="entry name" value="2A0604s01"/>
    <property type="match status" value="1"/>
</dbReference>
<evidence type="ECO:0000256" key="7">
    <source>
        <dbReference type="ARBA" id="ARBA00023010"/>
    </source>
</evidence>
<feature type="domain" description="SecDF P1 head subdomain" evidence="12">
    <location>
        <begin position="155"/>
        <end position="255"/>
    </location>
</feature>
<accession>A0A2M8EV90</accession>
<evidence type="ECO:0000259" key="12">
    <source>
        <dbReference type="Pfam" id="PF22599"/>
    </source>
</evidence>